<dbReference type="PROSITE" id="PS50191">
    <property type="entry name" value="CRAL_TRIO"/>
    <property type="match status" value="1"/>
</dbReference>
<reference evidence="3 4" key="2">
    <citation type="journal article" date="2008" name="Nature">
        <title>The Phaeodactylum genome reveals the evolutionary history of diatom genomes.</title>
        <authorList>
            <person name="Bowler C."/>
            <person name="Allen A.E."/>
            <person name="Badger J.H."/>
            <person name="Grimwood J."/>
            <person name="Jabbari K."/>
            <person name="Kuo A."/>
            <person name="Maheswari U."/>
            <person name="Martens C."/>
            <person name="Maumus F."/>
            <person name="Otillar R.P."/>
            <person name="Rayko E."/>
            <person name="Salamov A."/>
            <person name="Vandepoele K."/>
            <person name="Beszteri B."/>
            <person name="Gruber A."/>
            <person name="Heijde M."/>
            <person name="Katinka M."/>
            <person name="Mock T."/>
            <person name="Valentin K."/>
            <person name="Verret F."/>
            <person name="Berges J.A."/>
            <person name="Brownlee C."/>
            <person name="Cadoret J.P."/>
            <person name="Chiovitti A."/>
            <person name="Choi C.J."/>
            <person name="Coesel S."/>
            <person name="De Martino A."/>
            <person name="Detter J.C."/>
            <person name="Durkin C."/>
            <person name="Falciatore A."/>
            <person name="Fournet J."/>
            <person name="Haruta M."/>
            <person name="Huysman M.J."/>
            <person name="Jenkins B.D."/>
            <person name="Jiroutova K."/>
            <person name="Jorgensen R.E."/>
            <person name="Joubert Y."/>
            <person name="Kaplan A."/>
            <person name="Kroger N."/>
            <person name="Kroth P.G."/>
            <person name="La Roche J."/>
            <person name="Lindquist E."/>
            <person name="Lommer M."/>
            <person name="Martin-Jezequel V."/>
            <person name="Lopez P.J."/>
            <person name="Lucas S."/>
            <person name="Mangogna M."/>
            <person name="McGinnis K."/>
            <person name="Medlin L.K."/>
            <person name="Montsant A."/>
            <person name="Oudot-Le Secq M.P."/>
            <person name="Napoli C."/>
            <person name="Obornik M."/>
            <person name="Parker M.S."/>
            <person name="Petit J.L."/>
            <person name="Porcel B.M."/>
            <person name="Poulsen N."/>
            <person name="Robison M."/>
            <person name="Rychlewski L."/>
            <person name="Rynearson T.A."/>
            <person name="Schmutz J."/>
            <person name="Shapiro H."/>
            <person name="Siaut M."/>
            <person name="Stanley M."/>
            <person name="Sussman M.R."/>
            <person name="Taylor A.R."/>
            <person name="Vardi A."/>
            <person name="von Dassow P."/>
            <person name="Vyverman W."/>
            <person name="Willis A."/>
            <person name="Wyrwicz L.S."/>
            <person name="Rokhsar D.S."/>
            <person name="Weissenbach J."/>
            <person name="Armbrust E.V."/>
            <person name="Green B.R."/>
            <person name="Van de Peer Y."/>
            <person name="Grigoriev I.V."/>
        </authorList>
    </citation>
    <scope>NUCLEOTIDE SEQUENCE [LARGE SCALE GENOMIC DNA]</scope>
    <source>
        <strain evidence="3 4">CCMP1335</strain>
    </source>
</reference>
<feature type="compositionally biased region" description="Basic and acidic residues" evidence="1">
    <location>
        <begin position="339"/>
        <end position="356"/>
    </location>
</feature>
<name>B8BR29_THAPS</name>
<feature type="domain" description="CRAL-TRIO" evidence="2">
    <location>
        <begin position="735"/>
        <end position="895"/>
    </location>
</feature>
<dbReference type="HOGENOM" id="CLU_290944_0_0_1"/>
<evidence type="ECO:0000313" key="4">
    <source>
        <dbReference type="Proteomes" id="UP000001449"/>
    </source>
</evidence>
<feature type="compositionally biased region" description="Basic residues" evidence="1">
    <location>
        <begin position="56"/>
        <end position="67"/>
    </location>
</feature>
<dbReference type="SUPFAM" id="SSF52087">
    <property type="entry name" value="CRAL/TRIO domain"/>
    <property type="match status" value="1"/>
</dbReference>
<evidence type="ECO:0000313" key="3">
    <source>
        <dbReference type="EMBL" id="EED95895.1"/>
    </source>
</evidence>
<dbReference type="PANTHER" id="PTHR10174">
    <property type="entry name" value="ALPHA-TOCOPHEROL TRANSFER PROTEIN-RELATED"/>
    <property type="match status" value="1"/>
</dbReference>
<feature type="compositionally biased region" description="Polar residues" evidence="1">
    <location>
        <begin position="97"/>
        <end position="107"/>
    </location>
</feature>
<proteinExistence type="predicted"/>
<dbReference type="InterPro" id="IPR036865">
    <property type="entry name" value="CRAL-TRIO_dom_sf"/>
</dbReference>
<feature type="region of interest" description="Disordered" evidence="1">
    <location>
        <begin position="336"/>
        <end position="357"/>
    </location>
</feature>
<dbReference type="PANTHER" id="PTHR10174:SF229">
    <property type="entry name" value="CRAL-TRIO DOMAIN-CONTAINING PROTEIN"/>
    <property type="match status" value="1"/>
</dbReference>
<sequence length="1051" mass="114556">MPEEVVLAVGAFVSSPCLVVVICMPRCHGLPAMQAQRFLPNLPRWSARITSTRTTMAKKKRNNKKNKQGGGGKVANEAPQAPVSINDVKDAVKEVEPTNSAKPSVTPTEADAVGEETVAKQDDDRPVVEDASVAIPEGLIIDGAVDAVATTSEDVKEAFATPKDEGTDRLLSFLPIECKDETNVEADPFAAFRDVPMAEERTDLNDVFGFASATAIDASSNEAKSDGGQVGREDLIYGTAPDEELVLEDKEEDDVLVMKPNGTTFTCVENEATSSSVEEESSSNQQDVMISTEQQLPETPTCIEDEPPIASMNTEVNDTTNKGGDETVDPVVEDLSTEEVARTNELEGDSKPKEDSTDQLLSFATNECKDGVQEDPFCAINEVPSPDVAKTKVEDVNCTVLDIGGVVERHDDANTGDVDEPPTFAVLQAKEEDANANNTTIDIGDIVVVETKDDAETFHVVEKEVGIGSDQPNGDALITDTGVEGKAIDSEPPVIIGTNAGISSEEVERTTRQSENVYDATELTTGTELMAGKVDEKEVSTDIEMEKCESTDATNHSPIDGSTDEPKLEEQPDATDDTNHQYDGDFYVKSIPSDSELSNVPEENGSTIGPSKQLLNSYSPQLSLEEVDLEEDQPESSGPIVKAFSGDNGLSSSPHGSETQSFHKEGESEAFGFLTTTLRDALGDEAKDVHDEVLCRFIHWKPDVTRAADRFRAYQKFRKDNSYVFDDKQLLLSQDPKLSYLLQNGMVVAPEELVAKDGSSVMIIRGAKCDVTTHDCNDLDASRAIFYTLQQILERGTTSPLVGVTIVLDLVGINRRNVPGKLAKLLSSASGCFPLRIKAIYVVAMPWWFPSGNKRLFSPKLRERIHFVNDRGALVEFIEKDRLLEEDGGIFSFDLQSWISSTLLRELENMSNANLRLRISHFSQGVLDLRSERRKAMGLLSSVVVGGGQMHHRNSYRLCIRFQGLRRGVCARGWFGLGQQQAEQYRGVHGGGPVCIGIGGRCICVDLTFTTRNNLCTRRCCLCITSSAGIFAHGFVIGRWTVQAMKMHLPE</sequence>
<reference evidence="3 4" key="1">
    <citation type="journal article" date="2004" name="Science">
        <title>The genome of the diatom Thalassiosira pseudonana: ecology, evolution, and metabolism.</title>
        <authorList>
            <person name="Armbrust E.V."/>
            <person name="Berges J.A."/>
            <person name="Bowler C."/>
            <person name="Green B.R."/>
            <person name="Martinez D."/>
            <person name="Putnam N.H."/>
            <person name="Zhou S."/>
            <person name="Allen A.E."/>
            <person name="Apt K.E."/>
            <person name="Bechner M."/>
            <person name="Brzezinski M.A."/>
            <person name="Chaal B.K."/>
            <person name="Chiovitti A."/>
            <person name="Davis A.K."/>
            <person name="Demarest M.S."/>
            <person name="Detter J.C."/>
            <person name="Glavina T."/>
            <person name="Goodstein D."/>
            <person name="Hadi M.Z."/>
            <person name="Hellsten U."/>
            <person name="Hildebrand M."/>
            <person name="Jenkins B.D."/>
            <person name="Jurka J."/>
            <person name="Kapitonov V.V."/>
            <person name="Kroger N."/>
            <person name="Lau W.W."/>
            <person name="Lane T.W."/>
            <person name="Larimer F.W."/>
            <person name="Lippmeier J.C."/>
            <person name="Lucas S."/>
            <person name="Medina M."/>
            <person name="Montsant A."/>
            <person name="Obornik M."/>
            <person name="Parker M.S."/>
            <person name="Palenik B."/>
            <person name="Pazour G.J."/>
            <person name="Richardson P.M."/>
            <person name="Rynearson T.A."/>
            <person name="Saito M.A."/>
            <person name="Schwartz D.C."/>
            <person name="Thamatrakoln K."/>
            <person name="Valentin K."/>
            <person name="Vardi A."/>
            <person name="Wilkerson F.P."/>
            <person name="Rokhsar D.S."/>
        </authorList>
    </citation>
    <scope>NUCLEOTIDE SEQUENCE [LARGE SCALE GENOMIC DNA]</scope>
    <source>
        <strain evidence="3 4">CCMP1335</strain>
    </source>
</reference>
<feature type="region of interest" description="Disordered" evidence="1">
    <location>
        <begin position="52"/>
        <end position="81"/>
    </location>
</feature>
<dbReference type="KEGG" id="tps:THAPSDRAFT_20848"/>
<dbReference type="SMART" id="SM00516">
    <property type="entry name" value="SEC14"/>
    <property type="match status" value="1"/>
</dbReference>
<feature type="compositionally biased region" description="Polar residues" evidence="1">
    <location>
        <begin position="604"/>
        <end position="614"/>
    </location>
</feature>
<feature type="region of interest" description="Disordered" evidence="1">
    <location>
        <begin position="627"/>
        <end position="665"/>
    </location>
</feature>
<protein>
    <recommendedName>
        <fullName evidence="2">CRAL-TRIO domain-containing protein</fullName>
    </recommendedName>
</protein>
<keyword evidence="4" id="KW-1185">Reference proteome</keyword>
<feature type="region of interest" description="Disordered" evidence="1">
    <location>
        <begin position="547"/>
        <end position="614"/>
    </location>
</feature>
<dbReference type="GeneID" id="7445276"/>
<dbReference type="Gene3D" id="3.40.525.10">
    <property type="entry name" value="CRAL-TRIO lipid binding domain"/>
    <property type="match status" value="1"/>
</dbReference>
<dbReference type="InterPro" id="IPR001251">
    <property type="entry name" value="CRAL-TRIO_dom"/>
</dbReference>
<dbReference type="Pfam" id="PF00650">
    <property type="entry name" value="CRAL_TRIO"/>
    <property type="match status" value="1"/>
</dbReference>
<evidence type="ECO:0000259" key="2">
    <source>
        <dbReference type="PROSITE" id="PS50191"/>
    </source>
</evidence>
<feature type="compositionally biased region" description="Basic and acidic residues" evidence="1">
    <location>
        <begin position="117"/>
        <end position="126"/>
    </location>
</feature>
<accession>B8BR29</accession>
<gene>
    <name evidence="3" type="ORF">THAPSDRAFT_20848</name>
</gene>
<feature type="region of interest" description="Disordered" evidence="1">
    <location>
        <begin position="96"/>
        <end position="126"/>
    </location>
</feature>
<evidence type="ECO:0000256" key="1">
    <source>
        <dbReference type="SAM" id="MobiDB-lite"/>
    </source>
</evidence>
<dbReference type="RefSeq" id="XP_002286254.1">
    <property type="nucleotide sequence ID" value="XM_002286218.1"/>
</dbReference>
<feature type="compositionally biased region" description="Polar residues" evidence="1">
    <location>
        <begin position="648"/>
        <end position="660"/>
    </location>
</feature>
<dbReference type="EMBL" id="CM000638">
    <property type="protein sequence ID" value="EED95895.1"/>
    <property type="molecule type" value="Genomic_DNA"/>
</dbReference>
<dbReference type="Proteomes" id="UP000001449">
    <property type="component" value="Chromosome 1"/>
</dbReference>
<dbReference type="PaxDb" id="35128-Thaps20848"/>
<dbReference type="InParanoid" id="B8BR29"/>
<organism evidence="3 4">
    <name type="scientific">Thalassiosira pseudonana</name>
    <name type="common">Marine diatom</name>
    <name type="synonym">Cyclotella nana</name>
    <dbReference type="NCBI Taxonomy" id="35128"/>
    <lineage>
        <taxon>Eukaryota</taxon>
        <taxon>Sar</taxon>
        <taxon>Stramenopiles</taxon>
        <taxon>Ochrophyta</taxon>
        <taxon>Bacillariophyta</taxon>
        <taxon>Coscinodiscophyceae</taxon>
        <taxon>Thalassiosirophycidae</taxon>
        <taxon>Thalassiosirales</taxon>
        <taxon>Thalassiosiraceae</taxon>
        <taxon>Thalassiosira</taxon>
    </lineage>
</organism>
<dbReference type="CDD" id="cd00170">
    <property type="entry name" value="SEC14"/>
    <property type="match status" value="1"/>
</dbReference>
<dbReference type="eggNOG" id="KOG1471">
    <property type="taxonomic scope" value="Eukaryota"/>
</dbReference>
<dbReference type="AlphaFoldDB" id="B8BR29"/>